<feature type="region of interest" description="Disordered" evidence="1">
    <location>
        <begin position="55"/>
        <end position="90"/>
    </location>
</feature>
<feature type="region of interest" description="Disordered" evidence="1">
    <location>
        <begin position="705"/>
        <end position="770"/>
    </location>
</feature>
<accession>A0A8E0S254</accession>
<dbReference type="Proteomes" id="UP000728185">
    <property type="component" value="Unassembled WGS sequence"/>
</dbReference>
<feature type="compositionally biased region" description="Polar residues" evidence="1">
    <location>
        <begin position="1"/>
        <end position="10"/>
    </location>
</feature>
<feature type="region of interest" description="Disordered" evidence="1">
    <location>
        <begin position="886"/>
        <end position="920"/>
    </location>
</feature>
<evidence type="ECO:0000256" key="1">
    <source>
        <dbReference type="SAM" id="MobiDB-lite"/>
    </source>
</evidence>
<reference evidence="2" key="1">
    <citation type="submission" date="2019-05" db="EMBL/GenBank/DDBJ databases">
        <title>Annotation for the trematode Fasciolopsis buski.</title>
        <authorList>
            <person name="Choi Y.-J."/>
        </authorList>
    </citation>
    <scope>NUCLEOTIDE SEQUENCE</scope>
    <source>
        <strain evidence="2">HT</strain>
        <tissue evidence="2">Whole worm</tissue>
    </source>
</reference>
<dbReference type="OrthoDB" id="6249236at2759"/>
<organism evidence="2 3">
    <name type="scientific">Fasciolopsis buskii</name>
    <dbReference type="NCBI Taxonomy" id="27845"/>
    <lineage>
        <taxon>Eukaryota</taxon>
        <taxon>Metazoa</taxon>
        <taxon>Spiralia</taxon>
        <taxon>Lophotrochozoa</taxon>
        <taxon>Platyhelminthes</taxon>
        <taxon>Trematoda</taxon>
        <taxon>Digenea</taxon>
        <taxon>Plagiorchiida</taxon>
        <taxon>Echinostomata</taxon>
        <taxon>Echinostomatoidea</taxon>
        <taxon>Fasciolidae</taxon>
        <taxon>Fasciolopsis</taxon>
    </lineage>
</organism>
<feature type="compositionally biased region" description="Low complexity" evidence="1">
    <location>
        <begin position="238"/>
        <end position="250"/>
    </location>
</feature>
<comment type="caution">
    <text evidence="2">The sequence shown here is derived from an EMBL/GenBank/DDBJ whole genome shotgun (WGS) entry which is preliminary data.</text>
</comment>
<proteinExistence type="predicted"/>
<feature type="region of interest" description="Disordered" evidence="1">
    <location>
        <begin position="279"/>
        <end position="309"/>
    </location>
</feature>
<feature type="compositionally biased region" description="Polar residues" evidence="1">
    <location>
        <begin position="889"/>
        <end position="920"/>
    </location>
</feature>
<feature type="compositionally biased region" description="Polar residues" evidence="1">
    <location>
        <begin position="746"/>
        <end position="761"/>
    </location>
</feature>
<gene>
    <name evidence="2" type="ORF">FBUS_03448</name>
</gene>
<feature type="region of interest" description="Disordered" evidence="1">
    <location>
        <begin position="209"/>
        <end position="253"/>
    </location>
</feature>
<evidence type="ECO:0000313" key="3">
    <source>
        <dbReference type="Proteomes" id="UP000728185"/>
    </source>
</evidence>
<name>A0A8E0S254_9TREM</name>
<feature type="compositionally biased region" description="Basic and acidic residues" evidence="1">
    <location>
        <begin position="219"/>
        <end position="229"/>
    </location>
</feature>
<protein>
    <submittedName>
        <fullName evidence="2">Uncharacterized protein</fullName>
    </submittedName>
</protein>
<feature type="compositionally biased region" description="Low complexity" evidence="1">
    <location>
        <begin position="56"/>
        <end position="90"/>
    </location>
</feature>
<feature type="region of interest" description="Disordered" evidence="1">
    <location>
        <begin position="1"/>
        <end position="25"/>
    </location>
</feature>
<feature type="compositionally biased region" description="Basic residues" evidence="1">
    <location>
        <begin position="293"/>
        <end position="304"/>
    </location>
</feature>
<feature type="compositionally biased region" description="Polar residues" evidence="1">
    <location>
        <begin position="281"/>
        <end position="290"/>
    </location>
</feature>
<keyword evidence="3" id="KW-1185">Reference proteome</keyword>
<sequence length="920" mass="99368">MVASQESFLNSPAHVKSNRDYNSSGAIDSVGDATTALNEPLMDGSEKLARIRLACSRDSSTPSPSSITTVSVRTHSPHSSNPSPPTSVISPIIVDRSTTSPSGCPPQPVVGGGGLLYNLLVGCEIGSTAGLCGSPFRTMSTPTRNSYYTPSGSGTLRRSHTQMSFGVDCARDNEIANGPIVDPDRPAKRMEIGSRLVAALTASELSDVNGIGVSNGKADSARSKFRDPQFRLSHRQQQKQQQQQEKQQQQSPLNHRIRANSLGAHKLSQLKTHTRVHPINVLSNGDSSDSSAHHLKSRLNHSNHHNFSVTTTSTVNTTTINTTKSSSNNNTLSLDHSHNQVYQHSVYRGHLDNSITWENNGKLGGQYRSFSTTPHNSSDVNLLTRSHSLNVQNNAIPSTIIHKTKRLLPLPLPVAVIMSSAVQSNLSSHPPSPLVSKSNISSGYNSVPFSQSPLTSLSADSGLDEPVDLTGQGTAVGMTAAAAFAHNNGLTKSTAFYARLPSGDALQLVQLAKKTARPVQARVTEWMRQVTEFVALSAPVLRTMDLGPISRHIRSGNGRSRDLIDMDVWLDLLTKCWHRLLALSMVENAIDLVVVEHTLSDELIAAESRQAVHLNQTGLPWILLPEVKQNNGLGILLTDRSRYPDRRFANAFMQFLSEIRQASLSAQEFYLLRHVILLTAHEPLSLSTLGLNVIRASRQVNPCAHSNGQTVRLSEVNSNDGEDEDNDNDKNNNDMNSNPVGPFGSRISNATRRTHSSSGSPALSPHTGEMPDELKQSFDLACLACGLKALSVLCPYRMAHLFCSHLYSSTSLNMGFLIELHEKFVTSLHELEVAASSSSSHLRGVAEGVRNGCGQTPDVGILFKTDPSTSEDSNISGMDVIMSTVDDFGSTSKTPPAPNSSQSKPSTAPTSILEQLFDNS</sequence>
<dbReference type="AlphaFoldDB" id="A0A8E0S254"/>
<dbReference type="EMBL" id="LUCM01004557">
    <property type="protein sequence ID" value="KAA0194182.1"/>
    <property type="molecule type" value="Genomic_DNA"/>
</dbReference>
<evidence type="ECO:0000313" key="2">
    <source>
        <dbReference type="EMBL" id="KAA0194182.1"/>
    </source>
</evidence>